<dbReference type="EMBL" id="FZQP02000004">
    <property type="protein sequence ID" value="VVC86614.1"/>
    <property type="molecule type" value="Genomic_DNA"/>
</dbReference>
<evidence type="ECO:0000313" key="2">
    <source>
        <dbReference type="Proteomes" id="UP000324832"/>
    </source>
</evidence>
<sequence length="162" mass="18234">MFWEHNRMDKFGKGGTIINTASVYAIRSEPISPRSGVRVVAICPGLTETNLVKNYSLFDDTISDYVTEFMTVQLWQKVDSVGRAAIEIFEKAESGTAWLIEGGLSRKHHLYPYRFNNFSNITQLSNPIGHVRGFLSERAAPGYRIPALIETIGTDFNFNLGR</sequence>
<proteinExistence type="predicted"/>
<reference evidence="1 2" key="1">
    <citation type="submission" date="2017-07" db="EMBL/GenBank/DDBJ databases">
        <authorList>
            <person name="Talla V."/>
            <person name="Backstrom N."/>
        </authorList>
    </citation>
    <scope>NUCLEOTIDE SEQUENCE [LARGE SCALE GENOMIC DNA]</scope>
</reference>
<name>A0A5E4PKW8_9NEOP</name>
<accession>A0A5E4PKW8</accession>
<gene>
    <name evidence="1" type="ORF">LSINAPIS_LOCUS403</name>
</gene>
<organism evidence="1 2">
    <name type="scientific">Leptidea sinapis</name>
    <dbReference type="NCBI Taxonomy" id="189913"/>
    <lineage>
        <taxon>Eukaryota</taxon>
        <taxon>Metazoa</taxon>
        <taxon>Ecdysozoa</taxon>
        <taxon>Arthropoda</taxon>
        <taxon>Hexapoda</taxon>
        <taxon>Insecta</taxon>
        <taxon>Pterygota</taxon>
        <taxon>Neoptera</taxon>
        <taxon>Endopterygota</taxon>
        <taxon>Lepidoptera</taxon>
        <taxon>Glossata</taxon>
        <taxon>Ditrysia</taxon>
        <taxon>Papilionoidea</taxon>
        <taxon>Pieridae</taxon>
        <taxon>Dismorphiinae</taxon>
        <taxon>Leptidea</taxon>
    </lineage>
</organism>
<evidence type="ECO:0000313" key="1">
    <source>
        <dbReference type="EMBL" id="VVC86614.1"/>
    </source>
</evidence>
<protein>
    <submittedName>
        <fullName evidence="1">Uncharacterized protein</fullName>
    </submittedName>
</protein>
<dbReference type="Proteomes" id="UP000324832">
    <property type="component" value="Unassembled WGS sequence"/>
</dbReference>
<dbReference type="AlphaFoldDB" id="A0A5E4PKW8"/>
<dbReference type="InterPro" id="IPR036291">
    <property type="entry name" value="NAD(P)-bd_dom_sf"/>
</dbReference>
<dbReference type="Gene3D" id="3.40.50.720">
    <property type="entry name" value="NAD(P)-binding Rossmann-like Domain"/>
    <property type="match status" value="1"/>
</dbReference>
<dbReference type="SUPFAM" id="SSF51735">
    <property type="entry name" value="NAD(P)-binding Rossmann-fold domains"/>
    <property type="match status" value="1"/>
</dbReference>
<keyword evidence="2" id="KW-1185">Reference proteome</keyword>